<sequence>MIGEGINKHVVVNYGQSNDGTQYVLNKGGYPFKPEVQTLQQTIDNFNENRGTNYTMDDVKYYQKAE</sequence>
<protein>
    <submittedName>
        <fullName evidence="1">Uncharacterized protein</fullName>
    </submittedName>
</protein>
<gene>
    <name evidence="1" type="ORF">FVB9532_00770</name>
</gene>
<dbReference type="EMBL" id="CABVMM010000002">
    <property type="protein sequence ID" value="VVU99516.1"/>
    <property type="molecule type" value="Genomic_DNA"/>
</dbReference>
<evidence type="ECO:0000313" key="1">
    <source>
        <dbReference type="EMBL" id="VVU99516.1"/>
    </source>
</evidence>
<dbReference type="Proteomes" id="UP000356253">
    <property type="component" value="Unassembled WGS sequence"/>
</dbReference>
<proteinExistence type="predicted"/>
<organism evidence="1 2">
    <name type="scientific">Mesonia oceanica</name>
    <dbReference type="NCBI Taxonomy" id="2687242"/>
    <lineage>
        <taxon>Bacteria</taxon>
        <taxon>Pseudomonadati</taxon>
        <taxon>Bacteroidota</taxon>
        <taxon>Flavobacteriia</taxon>
        <taxon>Flavobacteriales</taxon>
        <taxon>Flavobacteriaceae</taxon>
        <taxon>Mesonia</taxon>
    </lineage>
</organism>
<keyword evidence="2" id="KW-1185">Reference proteome</keyword>
<comment type="caution">
    <text evidence="1">The sequence shown here is derived from an EMBL/GenBank/DDBJ whole genome shotgun (WGS) entry which is preliminary data.</text>
</comment>
<reference evidence="1" key="1">
    <citation type="submission" date="2019-09" db="EMBL/GenBank/DDBJ databases">
        <authorList>
            <person name="Rodrigo-Torres L."/>
            <person name="Arahal R. D."/>
            <person name="Lucena T."/>
        </authorList>
    </citation>
    <scope>NUCLEOTIDE SEQUENCE</scope>
    <source>
        <strain evidence="1">ISS653</strain>
    </source>
</reference>
<name>A0AC61Y4U3_9FLAO</name>
<accession>A0AC61Y4U3</accession>
<evidence type="ECO:0000313" key="2">
    <source>
        <dbReference type="Proteomes" id="UP000356253"/>
    </source>
</evidence>